<sequence>MKITDEAKVLLAEALIANNCDCLQVTLQQSCCGTSLNFDLAKLNTDDESVLVNGVSVLMDNETQKRAETVTLAAENGELVIEDDAPSCCC</sequence>
<gene>
    <name evidence="1" type="ORF">SDC9_69955</name>
</gene>
<organism evidence="1">
    <name type="scientific">bioreactor metagenome</name>
    <dbReference type="NCBI Taxonomy" id="1076179"/>
    <lineage>
        <taxon>unclassified sequences</taxon>
        <taxon>metagenomes</taxon>
        <taxon>ecological metagenomes</taxon>
    </lineage>
</organism>
<evidence type="ECO:0000313" key="1">
    <source>
        <dbReference type="EMBL" id="MPM23481.1"/>
    </source>
</evidence>
<dbReference type="EMBL" id="VSSQ01004043">
    <property type="protein sequence ID" value="MPM23481.1"/>
    <property type="molecule type" value="Genomic_DNA"/>
</dbReference>
<name>A0A644Y6B9_9ZZZZ</name>
<proteinExistence type="predicted"/>
<comment type="caution">
    <text evidence="1">The sequence shown here is derived from an EMBL/GenBank/DDBJ whole genome shotgun (WGS) entry which is preliminary data.</text>
</comment>
<protein>
    <recommendedName>
        <fullName evidence="2">FeS cluster biogenesis domain-containing protein</fullName>
    </recommendedName>
</protein>
<reference evidence="1" key="1">
    <citation type="submission" date="2019-08" db="EMBL/GenBank/DDBJ databases">
        <authorList>
            <person name="Kucharzyk K."/>
            <person name="Murdoch R.W."/>
            <person name="Higgins S."/>
            <person name="Loffler F."/>
        </authorList>
    </citation>
    <scope>NUCLEOTIDE SEQUENCE</scope>
</reference>
<dbReference type="AlphaFoldDB" id="A0A644Y6B9"/>
<evidence type="ECO:0008006" key="2">
    <source>
        <dbReference type="Google" id="ProtNLM"/>
    </source>
</evidence>
<accession>A0A644Y6B9</accession>